<dbReference type="SUPFAM" id="SSF55347">
    <property type="entry name" value="Glyceraldehyde-3-phosphate dehydrogenase-like, C-terminal domain"/>
    <property type="match status" value="1"/>
</dbReference>
<feature type="binding site" evidence="9">
    <location>
        <position position="220"/>
    </location>
    <ligand>
        <name>Mn(2+)</name>
        <dbReference type="ChEBI" id="CHEBI:29035"/>
    </ligand>
</feature>
<dbReference type="FunCoup" id="A0A1B1ADC0">
    <property type="interactions" value="357"/>
</dbReference>
<feature type="binding site" evidence="9">
    <location>
        <position position="211"/>
    </location>
    <ligand>
        <name>1-deoxy-D-xylulose 5-phosphate</name>
        <dbReference type="ChEBI" id="CHEBI:57792"/>
    </ligand>
</feature>
<reference evidence="13 14" key="1">
    <citation type="submission" date="2015-11" db="EMBL/GenBank/DDBJ databases">
        <title>Whole-Genome Sequence of Candidatus Oderbacter manganicum from the National Park Lower Oder Valley, Germany.</title>
        <authorList>
            <person name="Braun B."/>
            <person name="Liere K."/>
            <person name="Szewzyk U."/>
        </authorList>
    </citation>
    <scope>NUCLEOTIDE SEQUENCE [LARGE SCALE GENOMIC DNA]</scope>
    <source>
        <strain evidence="13 14">OTSz_A_272</strain>
    </source>
</reference>
<dbReference type="EMBL" id="CP013244">
    <property type="protein sequence ID" value="ANP44553.1"/>
    <property type="molecule type" value="Genomic_DNA"/>
</dbReference>
<dbReference type="GO" id="GO:0030145">
    <property type="term" value="F:manganese ion binding"/>
    <property type="evidence" value="ECO:0007669"/>
    <property type="project" value="TreeGrafter"/>
</dbReference>
<dbReference type="EC" id="1.1.1.267" evidence="9"/>
<keyword evidence="3 9" id="KW-0479">Metal-binding</keyword>
<feature type="domain" description="1-deoxy-D-xylulose 5-phosphate reductoisomerase N-terminal" evidence="10">
    <location>
        <begin position="5"/>
        <end position="133"/>
    </location>
</feature>
<dbReference type="Gene3D" id="3.40.50.720">
    <property type="entry name" value="NAD(P)-binding Rossmann-like Domain"/>
    <property type="match status" value="1"/>
</dbReference>
<feature type="domain" description="DXP reductoisomerase C-terminal" evidence="12">
    <location>
        <begin position="260"/>
        <end position="383"/>
    </location>
</feature>
<evidence type="ECO:0000256" key="7">
    <source>
        <dbReference type="ARBA" id="ARBA00023229"/>
    </source>
</evidence>
<feature type="binding site" evidence="9">
    <location>
        <position position="11"/>
    </location>
    <ligand>
        <name>NADPH</name>
        <dbReference type="ChEBI" id="CHEBI:57783"/>
    </ligand>
</feature>
<gene>
    <name evidence="9" type="primary">dxr</name>
    <name evidence="13" type="ORF">ATE48_00745</name>
</gene>
<dbReference type="InterPro" id="IPR013644">
    <property type="entry name" value="DXP_reductoisomerase_C"/>
</dbReference>
<evidence type="ECO:0000256" key="6">
    <source>
        <dbReference type="ARBA" id="ARBA00023211"/>
    </source>
</evidence>
<comment type="function">
    <text evidence="9">Catalyzes the NADPH-dependent rearrangement and reduction of 1-deoxy-D-xylulose-5-phosphate (DXP) to 2-C-methyl-D-erythritol 4-phosphate (MEP).</text>
</comment>
<dbReference type="OrthoDB" id="9806546at2"/>
<comment type="caution">
    <text evidence="9">Lacks conserved residue(s) required for the propagation of feature annotation.</text>
</comment>
<dbReference type="SUPFAM" id="SSF69055">
    <property type="entry name" value="1-deoxy-D-xylulose-5-phosphate reductoisomerase, C-terminal domain"/>
    <property type="match status" value="1"/>
</dbReference>
<feature type="domain" description="1-deoxy-D-xylulose 5-phosphate reductoisomerase C-terminal" evidence="11">
    <location>
        <begin position="147"/>
        <end position="228"/>
    </location>
</feature>
<dbReference type="InterPro" id="IPR003821">
    <property type="entry name" value="DXP_reductoisomerase"/>
</dbReference>
<dbReference type="PANTHER" id="PTHR30525">
    <property type="entry name" value="1-DEOXY-D-XYLULOSE 5-PHOSPHATE REDUCTOISOMERASE"/>
    <property type="match status" value="1"/>
</dbReference>
<dbReference type="AlphaFoldDB" id="A0A1B1ADC0"/>
<dbReference type="Pfam" id="PF13288">
    <property type="entry name" value="DXPR_C"/>
    <property type="match status" value="1"/>
</dbReference>
<feature type="binding site" evidence="9">
    <location>
        <position position="152"/>
    </location>
    <ligand>
        <name>1-deoxy-D-xylulose 5-phosphate</name>
        <dbReference type="ChEBI" id="CHEBI:57792"/>
    </ligand>
</feature>
<dbReference type="GO" id="GO:0070402">
    <property type="term" value="F:NADPH binding"/>
    <property type="evidence" value="ECO:0007669"/>
    <property type="project" value="InterPro"/>
</dbReference>
<dbReference type="InterPro" id="IPR013512">
    <property type="entry name" value="DXP_reductoisomerase_N"/>
</dbReference>
<keyword evidence="9" id="KW-0460">Magnesium</keyword>
<keyword evidence="14" id="KW-1185">Reference proteome</keyword>
<evidence type="ECO:0000256" key="2">
    <source>
        <dbReference type="ARBA" id="ARBA00006825"/>
    </source>
</evidence>
<feature type="binding site" evidence="9">
    <location>
        <position position="12"/>
    </location>
    <ligand>
        <name>NADPH</name>
        <dbReference type="ChEBI" id="CHEBI:57783"/>
    </ligand>
</feature>
<feature type="binding site" evidence="9">
    <location>
        <position position="220"/>
    </location>
    <ligand>
        <name>1-deoxy-D-xylulose 5-phosphate</name>
        <dbReference type="ChEBI" id="CHEBI:57792"/>
    </ligand>
</feature>
<comment type="catalytic activity">
    <reaction evidence="8">
        <text>2-C-methyl-D-erythritol 4-phosphate + NADP(+) = 1-deoxy-D-xylulose 5-phosphate + NADPH + H(+)</text>
        <dbReference type="Rhea" id="RHEA:13717"/>
        <dbReference type="ChEBI" id="CHEBI:15378"/>
        <dbReference type="ChEBI" id="CHEBI:57783"/>
        <dbReference type="ChEBI" id="CHEBI:57792"/>
        <dbReference type="ChEBI" id="CHEBI:58262"/>
        <dbReference type="ChEBI" id="CHEBI:58349"/>
        <dbReference type="EC" id="1.1.1.267"/>
    </reaction>
    <physiologicalReaction direction="right-to-left" evidence="8">
        <dbReference type="Rhea" id="RHEA:13719"/>
    </physiologicalReaction>
</comment>
<dbReference type="PIRSF" id="PIRSF006205">
    <property type="entry name" value="Dxp_reductismrs"/>
    <property type="match status" value="1"/>
</dbReference>
<dbReference type="GO" id="GO:0016853">
    <property type="term" value="F:isomerase activity"/>
    <property type="evidence" value="ECO:0007669"/>
    <property type="project" value="UniProtKB-KW"/>
</dbReference>
<protein>
    <recommendedName>
        <fullName evidence="9">1-deoxy-D-xylulose 5-phosphate reductoisomerase</fullName>
        <shortName evidence="9">DXP reductoisomerase</shortName>
        <ecNumber evidence="9">1.1.1.267</ecNumber>
    </recommendedName>
    <alternativeName>
        <fullName evidence="9">1-deoxyxylulose-5-phosphate reductoisomerase</fullName>
    </alternativeName>
    <alternativeName>
        <fullName evidence="9">2-C-methyl-D-erythritol 4-phosphate synthase</fullName>
    </alternativeName>
</protein>
<evidence type="ECO:0000259" key="12">
    <source>
        <dbReference type="Pfam" id="PF13288"/>
    </source>
</evidence>
<feature type="binding site" evidence="9">
    <location>
        <position position="125"/>
    </location>
    <ligand>
        <name>NADPH</name>
        <dbReference type="ChEBI" id="CHEBI:57783"/>
    </ligand>
</feature>
<dbReference type="RefSeq" id="WP_066766820.1">
    <property type="nucleotide sequence ID" value="NZ_CP013244.1"/>
</dbReference>
<keyword evidence="4 9" id="KW-0521">NADP</keyword>
<feature type="binding site" evidence="9">
    <location>
        <position position="14"/>
    </location>
    <ligand>
        <name>NADPH</name>
        <dbReference type="ChEBI" id="CHEBI:57783"/>
    </ligand>
</feature>
<evidence type="ECO:0000313" key="13">
    <source>
        <dbReference type="EMBL" id="ANP44553.1"/>
    </source>
</evidence>
<feature type="binding site" evidence="9">
    <location>
        <position position="216"/>
    </location>
    <ligand>
        <name>1-deoxy-D-xylulose 5-phosphate</name>
        <dbReference type="ChEBI" id="CHEBI:57792"/>
    </ligand>
</feature>
<dbReference type="GO" id="GO:0051484">
    <property type="term" value="P:isopentenyl diphosphate biosynthetic process, methylerythritol 4-phosphate pathway involved in terpenoid biosynthetic process"/>
    <property type="evidence" value="ECO:0007669"/>
    <property type="project" value="UniProtKB-ARBA"/>
</dbReference>
<dbReference type="Pfam" id="PF08436">
    <property type="entry name" value="DXP_redisom_C"/>
    <property type="match status" value="1"/>
</dbReference>
<evidence type="ECO:0000256" key="1">
    <source>
        <dbReference type="ARBA" id="ARBA00005094"/>
    </source>
</evidence>
<dbReference type="SUPFAM" id="SSF51735">
    <property type="entry name" value="NAD(P)-binding Rossmann-fold domains"/>
    <property type="match status" value="1"/>
</dbReference>
<feature type="binding site" evidence="9">
    <location>
        <position position="40"/>
    </location>
    <ligand>
        <name>NADPH</name>
        <dbReference type="ChEBI" id="CHEBI:57783"/>
    </ligand>
</feature>
<dbReference type="UniPathway" id="UPA00056">
    <property type="reaction ID" value="UER00092"/>
</dbReference>
<feature type="binding site" evidence="9">
    <location>
        <position position="127"/>
    </location>
    <ligand>
        <name>NADPH</name>
        <dbReference type="ChEBI" id="CHEBI:57783"/>
    </ligand>
</feature>
<evidence type="ECO:0000256" key="3">
    <source>
        <dbReference type="ARBA" id="ARBA00022723"/>
    </source>
</evidence>
<dbReference type="FunFam" id="3.40.50.720:FF:000045">
    <property type="entry name" value="1-deoxy-D-xylulose 5-phosphate reductoisomerase"/>
    <property type="match status" value="1"/>
</dbReference>
<dbReference type="Pfam" id="PF02670">
    <property type="entry name" value="DXP_reductoisom"/>
    <property type="match status" value="1"/>
</dbReference>
<dbReference type="InterPro" id="IPR036169">
    <property type="entry name" value="DXPR_C_sf"/>
</dbReference>
<dbReference type="InterPro" id="IPR026877">
    <property type="entry name" value="DXPR_C"/>
</dbReference>
<feature type="binding site" evidence="9">
    <location>
        <position position="198"/>
    </location>
    <ligand>
        <name>1-deoxy-D-xylulose 5-phosphate</name>
        <dbReference type="ChEBI" id="CHEBI:57792"/>
    </ligand>
</feature>
<dbReference type="Gene3D" id="1.10.1740.10">
    <property type="match status" value="1"/>
</dbReference>
<organism evidence="13 14">
    <name type="scientific">Candidatus Viadribacter manganicus</name>
    <dbReference type="NCBI Taxonomy" id="1759059"/>
    <lineage>
        <taxon>Bacteria</taxon>
        <taxon>Pseudomonadati</taxon>
        <taxon>Pseudomonadota</taxon>
        <taxon>Alphaproteobacteria</taxon>
        <taxon>Hyphomonadales</taxon>
        <taxon>Hyphomonadaceae</taxon>
        <taxon>Candidatus Viadribacter</taxon>
    </lineage>
</organism>
<feature type="binding site" evidence="9">
    <location>
        <position position="217"/>
    </location>
    <ligand>
        <name>1-deoxy-D-xylulose 5-phosphate</name>
        <dbReference type="ChEBI" id="CHEBI:57792"/>
    </ligand>
</feature>
<dbReference type="Proteomes" id="UP000092498">
    <property type="component" value="Chromosome"/>
</dbReference>
<dbReference type="HAMAP" id="MF_00183">
    <property type="entry name" value="DXP_reductoisom"/>
    <property type="match status" value="1"/>
</dbReference>
<evidence type="ECO:0000259" key="10">
    <source>
        <dbReference type="Pfam" id="PF02670"/>
    </source>
</evidence>
<dbReference type="InterPro" id="IPR036291">
    <property type="entry name" value="NAD(P)-bd_dom_sf"/>
</dbReference>
<feature type="binding site" evidence="9">
    <location>
        <position position="13"/>
    </location>
    <ligand>
        <name>NADPH</name>
        <dbReference type="ChEBI" id="CHEBI:57783"/>
    </ligand>
</feature>
<evidence type="ECO:0000256" key="9">
    <source>
        <dbReference type="HAMAP-Rule" id="MF_00183"/>
    </source>
</evidence>
<evidence type="ECO:0000256" key="4">
    <source>
        <dbReference type="ARBA" id="ARBA00022857"/>
    </source>
</evidence>
<dbReference type="GO" id="GO:0030604">
    <property type="term" value="F:1-deoxy-D-xylulose-5-phosphate reductoisomerase activity"/>
    <property type="evidence" value="ECO:0007669"/>
    <property type="project" value="UniProtKB-UniRule"/>
</dbReference>
<evidence type="ECO:0000259" key="11">
    <source>
        <dbReference type="Pfam" id="PF08436"/>
    </source>
</evidence>
<comment type="cofactor">
    <cofactor evidence="9">
        <name>Mg(2+)</name>
        <dbReference type="ChEBI" id="CHEBI:18420"/>
    </cofactor>
    <cofactor evidence="9">
        <name>Mn(2+)</name>
        <dbReference type="ChEBI" id="CHEBI:29035"/>
    </cofactor>
</comment>
<dbReference type="STRING" id="1759059.ATE48_00745"/>
<keyword evidence="13" id="KW-0413">Isomerase</keyword>
<name>A0A1B1ADC0_9PROT</name>
<feature type="binding site" evidence="9">
    <location>
        <position position="175"/>
    </location>
    <ligand>
        <name>1-deoxy-D-xylulose 5-phosphate</name>
        <dbReference type="ChEBI" id="CHEBI:57792"/>
    </ligand>
</feature>
<feature type="binding site" evidence="9">
    <location>
        <position position="153"/>
    </location>
    <ligand>
        <name>1-deoxy-D-xylulose 5-phosphate</name>
        <dbReference type="ChEBI" id="CHEBI:57792"/>
    </ligand>
</feature>
<evidence type="ECO:0000256" key="8">
    <source>
        <dbReference type="ARBA" id="ARBA00048543"/>
    </source>
</evidence>
<keyword evidence="7 9" id="KW-0414">Isoprene biosynthesis</keyword>
<comment type="pathway">
    <text evidence="1 9">Isoprenoid biosynthesis; isopentenyl diphosphate biosynthesis via DXP pathway; isopentenyl diphosphate from 1-deoxy-D-xylulose 5-phosphate: step 1/6.</text>
</comment>
<accession>A0A1B1ADC0</accession>
<dbReference type="KEGG" id="cbot:ATE48_00745"/>
<feature type="binding site" evidence="9">
    <location>
        <position position="151"/>
    </location>
    <ligand>
        <name>Mn(2+)</name>
        <dbReference type="ChEBI" id="CHEBI:29035"/>
    </ligand>
</feature>
<feature type="binding site" evidence="9">
    <location>
        <position position="153"/>
    </location>
    <ligand>
        <name>Mn(2+)</name>
        <dbReference type="ChEBI" id="CHEBI:29035"/>
    </ligand>
</feature>
<dbReference type="NCBIfam" id="TIGR00243">
    <property type="entry name" value="Dxr"/>
    <property type="match status" value="1"/>
</dbReference>
<keyword evidence="6 9" id="KW-0464">Manganese</keyword>
<evidence type="ECO:0000313" key="14">
    <source>
        <dbReference type="Proteomes" id="UP000092498"/>
    </source>
</evidence>
<dbReference type="PANTHER" id="PTHR30525:SF0">
    <property type="entry name" value="1-DEOXY-D-XYLULOSE 5-PHOSPHATE REDUCTOISOMERASE, CHLOROPLASTIC"/>
    <property type="match status" value="1"/>
</dbReference>
<feature type="binding site" evidence="9">
    <location>
        <position position="204"/>
    </location>
    <ligand>
        <name>NADPH</name>
        <dbReference type="ChEBI" id="CHEBI:57783"/>
    </ligand>
</feature>
<comment type="similarity">
    <text evidence="2 9">Belongs to the DXR family.</text>
</comment>
<keyword evidence="5 9" id="KW-0560">Oxidoreductase</keyword>
<feature type="binding site" evidence="9">
    <location>
        <position position="126"/>
    </location>
    <ligand>
        <name>1-deoxy-D-xylulose 5-phosphate</name>
        <dbReference type="ChEBI" id="CHEBI:57792"/>
    </ligand>
</feature>
<dbReference type="InParanoid" id="A0A1B1ADC0"/>
<evidence type="ECO:0000256" key="5">
    <source>
        <dbReference type="ARBA" id="ARBA00023002"/>
    </source>
</evidence>
<sequence>MTRTLSILGVTGSVGQSTMQVIEELRAQGRELPVEAVTAATRVDLLADACRRLRPKFAAIANPALLGEAREALVGLDIEVGAGPAALDEAGARPADWVMSAIVGAAGLSPTMAAVRRGGHVALANKECLVCAGPLFIEAAKAHGATLLPVDSEHNAIFQVLTHPERVERLTLTASGGPFRTWSREQMAQATPAQACAHPMWNMGRKISVDSATLMNKGLELIEASYLFGFKSEFIDVIVHPQSTIHSLVHYIDGSVLAQLGSPDMRIPIAYALTWPDRAHVSTSRLDLAKLAQLTFEAPDPVRFPALRLARAALDRGASATTALSAANEVAVEAFLEGRIRFLDICRTVEEALSHLEGAEAGLLAKLPSSFDEVRAVDQAARRAARLVAGNTAAA</sequence>
<proteinExistence type="inferred from homology"/>